<dbReference type="InterPro" id="IPR018752">
    <property type="entry name" value="DabA"/>
</dbReference>
<organism evidence="7 8">
    <name type="scientific">Staphylococcus epidermidis</name>
    <dbReference type="NCBI Taxonomy" id="1282"/>
    <lineage>
        <taxon>Bacteria</taxon>
        <taxon>Bacillati</taxon>
        <taxon>Bacillota</taxon>
        <taxon>Bacilli</taxon>
        <taxon>Bacillales</taxon>
        <taxon>Staphylococcaceae</taxon>
        <taxon>Staphylococcus</taxon>
    </lineage>
</organism>
<evidence type="ECO:0000256" key="1">
    <source>
        <dbReference type="ARBA" id="ARBA00022448"/>
    </source>
</evidence>
<reference evidence="7" key="1">
    <citation type="submission" date="2020-11" db="EMBL/GenBank/DDBJ databases">
        <title>Molecular epidemiology and genomic profiles of multidrug-resistant bacteria collected from clinical sources in South Africa.</title>
        <authorList>
            <person name="Asante J."/>
            <person name="Amoako D.G."/>
        </authorList>
    </citation>
    <scope>NUCLEOTIDE SEQUENCE</scope>
    <source>
        <strain evidence="7">C68</strain>
    </source>
</reference>
<keyword evidence="2 6" id="KW-1003">Cell membrane</keyword>
<evidence type="ECO:0000313" key="7">
    <source>
        <dbReference type="EMBL" id="MBF9303591.1"/>
    </source>
</evidence>
<dbReference type="Pfam" id="PF10070">
    <property type="entry name" value="DabA"/>
    <property type="match status" value="1"/>
</dbReference>
<feature type="binding site" evidence="6">
    <location>
        <position position="576"/>
    </location>
    <ligand>
        <name>Zn(2+)</name>
        <dbReference type="ChEBI" id="CHEBI:29105"/>
    </ligand>
</feature>
<name>A0A5R1C4E9_STAEP</name>
<dbReference type="RefSeq" id="WP_002456832.1">
    <property type="nucleotide sequence ID" value="NZ_AP019721.1"/>
</dbReference>
<comment type="subunit">
    <text evidence="6">Forms a complex with DabB.</text>
</comment>
<keyword evidence="3 6" id="KW-0479">Metal-binding</keyword>
<keyword evidence="5 6" id="KW-0472">Membrane</keyword>
<comment type="cofactor">
    <cofactor evidence="6">
        <name>Zn(2+)</name>
        <dbReference type="ChEBI" id="CHEBI:29105"/>
    </cofactor>
</comment>
<accession>A0A5R1C4E9</accession>
<gene>
    <name evidence="6" type="primary">dabA</name>
    <name evidence="7" type="ORF">I3V53_05770</name>
</gene>
<evidence type="ECO:0000313" key="8">
    <source>
        <dbReference type="Proteomes" id="UP000622362"/>
    </source>
</evidence>
<comment type="subcellular location">
    <subcellularLocation>
        <location evidence="6">Cell membrane</location>
        <topology evidence="6">Peripheral membrane protein</topology>
    </subcellularLocation>
</comment>
<protein>
    <recommendedName>
        <fullName evidence="6">Probable inorganic carbon transporter subunit DabA</fullName>
    </recommendedName>
</protein>
<evidence type="ECO:0000256" key="6">
    <source>
        <dbReference type="HAMAP-Rule" id="MF_01871"/>
    </source>
</evidence>
<dbReference type="Proteomes" id="UP000622362">
    <property type="component" value="Unassembled WGS sequence"/>
</dbReference>
<evidence type="ECO:0000256" key="4">
    <source>
        <dbReference type="ARBA" id="ARBA00022833"/>
    </source>
</evidence>
<comment type="similarity">
    <text evidence="6">Belongs to the inorganic carbon transporter (TC 9.A.2) DabA family.</text>
</comment>
<dbReference type="EMBL" id="JADPYN010000008">
    <property type="protein sequence ID" value="MBF9303591.1"/>
    <property type="molecule type" value="Genomic_DNA"/>
</dbReference>
<feature type="binding site" evidence="6">
    <location>
        <position position="561"/>
    </location>
    <ligand>
        <name>Zn(2+)</name>
        <dbReference type="ChEBI" id="CHEBI:29105"/>
    </ligand>
</feature>
<keyword evidence="1 6" id="KW-0813">Transport</keyword>
<feature type="binding site" evidence="6">
    <location>
        <position position="381"/>
    </location>
    <ligand>
        <name>Zn(2+)</name>
        <dbReference type="ChEBI" id="CHEBI:29105"/>
    </ligand>
</feature>
<dbReference type="GO" id="GO:0005886">
    <property type="term" value="C:plasma membrane"/>
    <property type="evidence" value="ECO:0007669"/>
    <property type="project" value="UniProtKB-SubCell"/>
</dbReference>
<dbReference type="KEGG" id="seps:DP17_1506"/>
<dbReference type="PANTHER" id="PTHR38344">
    <property type="entry name" value="UPF0753 PROTEIN AQ_863"/>
    <property type="match status" value="1"/>
</dbReference>
<dbReference type="AlphaFoldDB" id="A0A5R1C4E9"/>
<dbReference type="HAMAP" id="MF_01871">
    <property type="entry name" value="DabA"/>
    <property type="match status" value="1"/>
</dbReference>
<comment type="function">
    <text evidence="6">Part of an energy-coupled inorganic carbon pump.</text>
</comment>
<keyword evidence="4 6" id="KW-0862">Zinc</keyword>
<dbReference type="GeneID" id="50019643"/>
<comment type="caution">
    <text evidence="7">The sequence shown here is derived from an EMBL/GenBank/DDBJ whole genome shotgun (WGS) entry which is preliminary data.</text>
</comment>
<sequence>MLQSDINELVNQAKRVITPLSPISTFAARNPWEGLEDASFDQVARWLKSVRDVDIYPNASTIHRAISNKEIDLKVFEERLDENRAHYNNRSLSDSDINTYIQRAKNLKTIEEGYFNTKDNEKLEKWVQTNFKDYKKKEDVIAQSASVFTKEGTRLIDILNAHMIKWSKLYVDDFQSSWTMPKREKGFYHAWQRLVKHDPLFTKKQRLTLAHLPNQATEAIEYAFQELGVKEEHRQSYIESHLLSLPGWAGIMYHRSQTQSNDAYLLTDYVAIRLSIEMVLLNDHHTTLLKKSIYLQKKLEQIRYLLFNIQMNVEQWLNLSSKKQQAYIELGTRFSPFYFKKLWLDAWEETHERRLVDEIYRVPTEDTDQAKAKVQLAFCIDVRSEPFRRHLESEGPFETIGIAGFFGLPIQKEVLDEQFAHPSLPVMVEPAYRIKEYADQHEMKIYNQQQHTLTSMFYNFKLMKNNVLPSLLLPELSGPFLSIATIANTIFPKKAKRIVHRFSQKWLRKPTGKLTIQREQDAYSKLPIGFTLEEQIQFSKKALQLMDLTDDFAPLIVLCGHGSESHNNPYHASLECGACGGASSGFNAKLLAVMCNQENVRRGLLMEGIDIPRHTVFIAAEHQTSVDELEYIYVPPLTTEAQNAFDELKHVMPKVCYKANLERLASLPNINNTDHNPNAEAHRHASDWSEVRPEWGLARNAEFIIGKRQITQNSNLEGRAFLHNYDWTKDEDGEILNTIISGPALVAQWINLQYYASTVAPHYYGSGSKTTQTVTSGVGVMQGNASDLMYGLPWQSVMMNDKEAYHAPIRLLIVIQAPDAYIQRLLKHHNHFRQKVDHQWIRLASIDENNSWKDW</sequence>
<feature type="binding site" evidence="6">
    <location>
        <position position="379"/>
    </location>
    <ligand>
        <name>Zn(2+)</name>
        <dbReference type="ChEBI" id="CHEBI:29105"/>
    </ligand>
</feature>
<proteinExistence type="inferred from homology"/>
<evidence type="ECO:0000256" key="5">
    <source>
        <dbReference type="ARBA" id="ARBA00023136"/>
    </source>
</evidence>
<evidence type="ECO:0000256" key="2">
    <source>
        <dbReference type="ARBA" id="ARBA00022475"/>
    </source>
</evidence>
<dbReference type="GO" id="GO:0008270">
    <property type="term" value="F:zinc ion binding"/>
    <property type="evidence" value="ECO:0007669"/>
    <property type="project" value="UniProtKB-UniRule"/>
</dbReference>
<dbReference type="OMA" id="WTMPNRE"/>
<evidence type="ECO:0000256" key="3">
    <source>
        <dbReference type="ARBA" id="ARBA00022723"/>
    </source>
</evidence>
<dbReference type="PANTHER" id="PTHR38344:SF1">
    <property type="entry name" value="INORGANIC CARBON TRANSPORTER SUBUNIT DABA-RELATED"/>
    <property type="match status" value="1"/>
</dbReference>